<dbReference type="KEGG" id="nre:BES08_27690"/>
<sequence length="65" mass="7672">MMWEDLAQRQVAQLGRGDTILMLWACWQSLRQSMKLMNDRARLSNLNTLSIWPAWTDGGRQDRCF</sequence>
<evidence type="ECO:0000313" key="1">
    <source>
        <dbReference type="EMBL" id="AOR80623.1"/>
    </source>
</evidence>
<gene>
    <name evidence="1" type="ORF">BES08_27690</name>
</gene>
<dbReference type="Proteomes" id="UP000094626">
    <property type="component" value="Plasmid pSA2"/>
</dbReference>
<dbReference type="AlphaFoldDB" id="A0A1D8AES8"/>
<geneLocation type="plasmid" evidence="1 2">
    <name>pSA2</name>
</geneLocation>
<evidence type="ECO:0000313" key="2">
    <source>
        <dbReference type="Proteomes" id="UP000094626"/>
    </source>
</evidence>
<proteinExistence type="predicted"/>
<reference evidence="2" key="1">
    <citation type="journal article" date="2017" name="J. Biotechnol.">
        <title>Complete genome sequence of Novosphingobium resinovorum SA1, a versatile xenobiotic-degrading bacterium capable of utilizing sulfanilic acid.</title>
        <authorList>
            <person name="Hegedus B."/>
            <person name="Kos P.B."/>
            <person name="Balint B."/>
            <person name="Maroti G."/>
            <person name="Gan H.M."/>
            <person name="Perei K."/>
            <person name="Rakhely G."/>
        </authorList>
    </citation>
    <scope>NUCLEOTIDE SEQUENCE [LARGE SCALE GENOMIC DNA]</scope>
    <source>
        <strain evidence="2">SA1</strain>
    </source>
</reference>
<keyword evidence="2" id="KW-1185">Reference proteome</keyword>
<dbReference type="EMBL" id="CP017077">
    <property type="protein sequence ID" value="AOR80623.1"/>
    <property type="molecule type" value="Genomic_DNA"/>
</dbReference>
<keyword evidence="1" id="KW-0614">Plasmid</keyword>
<name>A0A1D8AES8_9SPHN</name>
<organism evidence="1 2">
    <name type="scientific">Novosphingobium resinovorum</name>
    <dbReference type="NCBI Taxonomy" id="158500"/>
    <lineage>
        <taxon>Bacteria</taxon>
        <taxon>Pseudomonadati</taxon>
        <taxon>Pseudomonadota</taxon>
        <taxon>Alphaproteobacteria</taxon>
        <taxon>Sphingomonadales</taxon>
        <taxon>Sphingomonadaceae</taxon>
        <taxon>Novosphingobium</taxon>
    </lineage>
</organism>
<accession>A0A1D8AES8</accession>
<protein>
    <submittedName>
        <fullName evidence="1">Uncharacterized protein</fullName>
    </submittedName>
</protein>